<feature type="region of interest" description="Disordered" evidence="1">
    <location>
        <begin position="1"/>
        <end position="67"/>
    </location>
</feature>
<gene>
    <name evidence="2" type="ORF">BJ875DRAFT_487010</name>
</gene>
<dbReference type="EMBL" id="MU251602">
    <property type="protein sequence ID" value="KAG9231429.1"/>
    <property type="molecule type" value="Genomic_DNA"/>
</dbReference>
<comment type="caution">
    <text evidence="2">The sequence shown here is derived from an EMBL/GenBank/DDBJ whole genome shotgun (WGS) entry which is preliminary data.</text>
</comment>
<organism evidence="2 3">
    <name type="scientific">Amylocarpus encephaloides</name>
    <dbReference type="NCBI Taxonomy" id="45428"/>
    <lineage>
        <taxon>Eukaryota</taxon>
        <taxon>Fungi</taxon>
        <taxon>Dikarya</taxon>
        <taxon>Ascomycota</taxon>
        <taxon>Pezizomycotina</taxon>
        <taxon>Leotiomycetes</taxon>
        <taxon>Helotiales</taxon>
        <taxon>Helotiales incertae sedis</taxon>
        <taxon>Amylocarpus</taxon>
    </lineage>
</organism>
<keyword evidence="3" id="KW-1185">Reference proteome</keyword>
<reference evidence="2" key="1">
    <citation type="journal article" date="2021" name="IMA Fungus">
        <title>Genomic characterization of three marine fungi, including Emericellopsis atlantica sp. nov. with signatures of a generalist lifestyle and marine biomass degradation.</title>
        <authorList>
            <person name="Hagestad O.C."/>
            <person name="Hou L."/>
            <person name="Andersen J.H."/>
            <person name="Hansen E.H."/>
            <person name="Altermark B."/>
            <person name="Li C."/>
            <person name="Kuhnert E."/>
            <person name="Cox R.J."/>
            <person name="Crous P.W."/>
            <person name="Spatafora J.W."/>
            <person name="Lail K."/>
            <person name="Amirebrahimi M."/>
            <person name="Lipzen A."/>
            <person name="Pangilinan J."/>
            <person name="Andreopoulos W."/>
            <person name="Hayes R.D."/>
            <person name="Ng V."/>
            <person name="Grigoriev I.V."/>
            <person name="Jackson S.A."/>
            <person name="Sutton T.D.S."/>
            <person name="Dobson A.D.W."/>
            <person name="Rama T."/>
        </authorList>
    </citation>
    <scope>NUCLEOTIDE SEQUENCE</scope>
    <source>
        <strain evidence="2">TRa018bII</strain>
    </source>
</reference>
<name>A0A9P7YD16_9HELO</name>
<dbReference type="Proteomes" id="UP000824998">
    <property type="component" value="Unassembled WGS sequence"/>
</dbReference>
<feature type="compositionally biased region" description="Gly residues" evidence="1">
    <location>
        <begin position="36"/>
        <end position="45"/>
    </location>
</feature>
<feature type="compositionally biased region" description="Basic and acidic residues" evidence="1">
    <location>
        <begin position="1"/>
        <end position="15"/>
    </location>
</feature>
<evidence type="ECO:0000313" key="2">
    <source>
        <dbReference type="EMBL" id="KAG9231429.1"/>
    </source>
</evidence>
<proteinExistence type="predicted"/>
<sequence>MTRGKHDEKSAERISRAKPGSREASAAVKAAKRNSNGGGGGGQSKGGDSSDRCQTLNRSGGRCSDYEPCDFHFANR</sequence>
<accession>A0A9P7YD16</accession>
<evidence type="ECO:0000256" key="1">
    <source>
        <dbReference type="SAM" id="MobiDB-lite"/>
    </source>
</evidence>
<dbReference type="AlphaFoldDB" id="A0A9P7YD16"/>
<protein>
    <submittedName>
        <fullName evidence="2">Uncharacterized protein</fullName>
    </submittedName>
</protein>
<evidence type="ECO:0000313" key="3">
    <source>
        <dbReference type="Proteomes" id="UP000824998"/>
    </source>
</evidence>